<comment type="caution">
    <text evidence="3">The sequence shown here is derived from an EMBL/GenBank/DDBJ whole genome shotgun (WGS) entry which is preliminary data.</text>
</comment>
<dbReference type="AlphaFoldDB" id="A0AAD7ICA3"/>
<dbReference type="InterPro" id="IPR040898">
    <property type="entry name" value="CxC6"/>
</dbReference>
<evidence type="ECO:0000259" key="2">
    <source>
        <dbReference type="Pfam" id="PF18721"/>
    </source>
</evidence>
<sequence length="649" mass="74134">MDFPAALRRDTENTDLKDVSLTQMMTFLRLLSVLKDDILLPQPIDISVHKPPLLLPPMIATFVSKATGIDSESISACWSLLKEEVWSLPRPELSMAEEGLFRDNDWKMGLSKYQTHLASLTLYPPSHECQNRHCTRATPLKKEEPRQTVVYTLGHGALPAWAVHIYCPDCNTNYHHNYSVQAGIRTYYGDTPNYIQIGEHHRTRVSATNCAKMYDMALSEQQQRDFADGGWQFGCVLTTDHVWDAFVTLTLLDYHDRKDTCLQVPHTGAQRDRFTAAMRARNCEVIEEGQDEIGHCCDRCMRTLTRPDGTEYDVQIIVGDGLNMGHYRCQATHCTRELSNNRHKFCPEHQSQAGICAIVGCEAPVIPEKLTCVDPQHAEMERLHFERGRAAFTLRDRLHKHRLAHPSAPAENPVDDEGDDDDGVEWFELEDGRVQVYNMQNPGSIGVDDSAACEASKSETGNRKFKAHFGRLPTHNEQTLVRPCAVMVARATMFNAEAVSNVLLHLQKTFSVPRAHKPEHFVYDTNCDAKQQVLAHPEEWSWFRDVGLTVDVFHFLHKHKITHTFCQEHCNPADHPELMGPDGKTWFFNTSVAEQTNVWLGGYQSICRQMLPVKYNFFLDEMIRLRNQQIVAKLKADGHHPRERIRRTQ</sequence>
<feature type="domain" description="CxC5 like cysteine cluster associated with KDZ" evidence="1">
    <location>
        <begin position="118"/>
        <end position="201"/>
    </location>
</feature>
<dbReference type="Pfam" id="PF18721">
    <property type="entry name" value="CxC6"/>
    <property type="match status" value="1"/>
</dbReference>
<evidence type="ECO:0000259" key="1">
    <source>
        <dbReference type="Pfam" id="PF18718"/>
    </source>
</evidence>
<dbReference type="InterPro" id="IPR041539">
    <property type="entry name" value="CxC5"/>
</dbReference>
<protein>
    <recommendedName>
        <fullName evidence="5">CxC5 like cysteine cluster associated with KDZ domain-containing protein</fullName>
    </recommendedName>
</protein>
<organism evidence="3 4">
    <name type="scientific">Mycena maculata</name>
    <dbReference type="NCBI Taxonomy" id="230809"/>
    <lineage>
        <taxon>Eukaryota</taxon>
        <taxon>Fungi</taxon>
        <taxon>Dikarya</taxon>
        <taxon>Basidiomycota</taxon>
        <taxon>Agaricomycotina</taxon>
        <taxon>Agaricomycetes</taxon>
        <taxon>Agaricomycetidae</taxon>
        <taxon>Agaricales</taxon>
        <taxon>Marasmiineae</taxon>
        <taxon>Mycenaceae</taxon>
        <taxon>Mycena</taxon>
    </lineage>
</organism>
<feature type="domain" description="CxC6 like cysteine cluster associated with KDZ" evidence="2">
    <location>
        <begin position="318"/>
        <end position="382"/>
    </location>
</feature>
<keyword evidence="4" id="KW-1185">Reference proteome</keyword>
<name>A0AAD7ICA3_9AGAR</name>
<dbReference type="Pfam" id="PF18718">
    <property type="entry name" value="CxC5"/>
    <property type="match status" value="1"/>
</dbReference>
<dbReference type="Proteomes" id="UP001215280">
    <property type="component" value="Unassembled WGS sequence"/>
</dbReference>
<evidence type="ECO:0000313" key="3">
    <source>
        <dbReference type="EMBL" id="KAJ7738664.1"/>
    </source>
</evidence>
<evidence type="ECO:0000313" key="4">
    <source>
        <dbReference type="Proteomes" id="UP001215280"/>
    </source>
</evidence>
<evidence type="ECO:0008006" key="5">
    <source>
        <dbReference type="Google" id="ProtNLM"/>
    </source>
</evidence>
<proteinExistence type="predicted"/>
<dbReference type="EMBL" id="JARJLG010000136">
    <property type="protein sequence ID" value="KAJ7738664.1"/>
    <property type="molecule type" value="Genomic_DNA"/>
</dbReference>
<gene>
    <name evidence="3" type="ORF">DFH07DRAFT_752433</name>
</gene>
<accession>A0AAD7ICA3</accession>
<reference evidence="3" key="1">
    <citation type="submission" date="2023-03" db="EMBL/GenBank/DDBJ databases">
        <title>Massive genome expansion in bonnet fungi (Mycena s.s.) driven by repeated elements and novel gene families across ecological guilds.</title>
        <authorList>
            <consortium name="Lawrence Berkeley National Laboratory"/>
            <person name="Harder C.B."/>
            <person name="Miyauchi S."/>
            <person name="Viragh M."/>
            <person name="Kuo A."/>
            <person name="Thoen E."/>
            <person name="Andreopoulos B."/>
            <person name="Lu D."/>
            <person name="Skrede I."/>
            <person name="Drula E."/>
            <person name="Henrissat B."/>
            <person name="Morin E."/>
            <person name="Kohler A."/>
            <person name="Barry K."/>
            <person name="LaButti K."/>
            <person name="Morin E."/>
            <person name="Salamov A."/>
            <person name="Lipzen A."/>
            <person name="Mereny Z."/>
            <person name="Hegedus B."/>
            <person name="Baldrian P."/>
            <person name="Stursova M."/>
            <person name="Weitz H."/>
            <person name="Taylor A."/>
            <person name="Grigoriev I.V."/>
            <person name="Nagy L.G."/>
            <person name="Martin F."/>
            <person name="Kauserud H."/>
        </authorList>
    </citation>
    <scope>NUCLEOTIDE SEQUENCE</scope>
    <source>
        <strain evidence="3">CBHHK188m</strain>
    </source>
</reference>